<feature type="domain" description="RRM" evidence="7">
    <location>
        <begin position="161"/>
        <end position="241"/>
    </location>
</feature>
<keyword evidence="2 5" id="KW-0694">RNA-binding</keyword>
<evidence type="ECO:0000256" key="3">
    <source>
        <dbReference type="ARBA" id="ARBA00037469"/>
    </source>
</evidence>
<dbReference type="GO" id="GO:0003723">
    <property type="term" value="F:RNA binding"/>
    <property type="evidence" value="ECO:0007669"/>
    <property type="project" value="UniProtKB-UniRule"/>
</dbReference>
<dbReference type="CDD" id="cd12244">
    <property type="entry name" value="RRM2_MSSP"/>
    <property type="match status" value="1"/>
</dbReference>
<dbReference type="InterPro" id="IPR002343">
    <property type="entry name" value="Hud_Sxl_RNA"/>
</dbReference>
<accession>A0A8K0DGQ6</accession>
<evidence type="ECO:0000259" key="7">
    <source>
        <dbReference type="PROSITE" id="PS50102"/>
    </source>
</evidence>
<dbReference type="PRINTS" id="PR00961">
    <property type="entry name" value="HUDSXLRNA"/>
</dbReference>
<evidence type="ECO:0000313" key="8">
    <source>
        <dbReference type="EMBL" id="KAF2903227.1"/>
    </source>
</evidence>
<evidence type="ECO:0000256" key="4">
    <source>
        <dbReference type="ARBA" id="ARBA00039536"/>
    </source>
</evidence>
<dbReference type="SUPFAM" id="SSF54928">
    <property type="entry name" value="RNA-binding domain, RBD"/>
    <property type="match status" value="1"/>
</dbReference>
<dbReference type="FunFam" id="3.30.70.330:FF:000482">
    <property type="entry name" value="SUPpressor"/>
    <property type="match status" value="1"/>
</dbReference>
<feature type="region of interest" description="Disordered" evidence="6">
    <location>
        <begin position="493"/>
        <end position="513"/>
    </location>
</feature>
<feature type="compositionally biased region" description="Low complexity" evidence="6">
    <location>
        <begin position="71"/>
        <end position="90"/>
    </location>
</feature>
<dbReference type="AlphaFoldDB" id="A0A8K0DGQ6"/>
<organism evidence="8 9">
    <name type="scientific">Ignelater luminosus</name>
    <name type="common">Cucubano</name>
    <name type="synonym">Pyrophorus luminosus</name>
    <dbReference type="NCBI Taxonomy" id="2038154"/>
    <lineage>
        <taxon>Eukaryota</taxon>
        <taxon>Metazoa</taxon>
        <taxon>Ecdysozoa</taxon>
        <taxon>Arthropoda</taxon>
        <taxon>Hexapoda</taxon>
        <taxon>Insecta</taxon>
        <taxon>Pterygota</taxon>
        <taxon>Neoptera</taxon>
        <taxon>Endopterygota</taxon>
        <taxon>Coleoptera</taxon>
        <taxon>Polyphaga</taxon>
        <taxon>Elateriformia</taxon>
        <taxon>Elateroidea</taxon>
        <taxon>Elateridae</taxon>
        <taxon>Agrypninae</taxon>
        <taxon>Pyrophorini</taxon>
        <taxon>Ignelater</taxon>
    </lineage>
</organism>
<dbReference type="Proteomes" id="UP000801492">
    <property type="component" value="Unassembled WGS sequence"/>
</dbReference>
<dbReference type="InterPro" id="IPR035979">
    <property type="entry name" value="RBD_domain_sf"/>
</dbReference>
<keyword evidence="1" id="KW-0677">Repeat</keyword>
<dbReference type="PROSITE" id="PS50102">
    <property type="entry name" value="RRM"/>
    <property type="match status" value="2"/>
</dbReference>
<name>A0A8K0DGQ6_IGNLU</name>
<proteinExistence type="predicted"/>
<dbReference type="PANTHER" id="PTHR24012">
    <property type="entry name" value="RNA BINDING PROTEIN"/>
    <property type="match status" value="1"/>
</dbReference>
<evidence type="ECO:0000313" key="9">
    <source>
        <dbReference type="Proteomes" id="UP000801492"/>
    </source>
</evidence>
<feature type="region of interest" description="Disordered" evidence="6">
    <location>
        <begin position="1"/>
        <end position="158"/>
    </location>
</feature>
<dbReference type="OrthoDB" id="271725at2759"/>
<reference evidence="8" key="1">
    <citation type="submission" date="2019-08" db="EMBL/GenBank/DDBJ databases">
        <title>The genome of the North American firefly Photinus pyralis.</title>
        <authorList>
            <consortium name="Photinus pyralis genome working group"/>
            <person name="Fallon T.R."/>
            <person name="Sander Lower S.E."/>
            <person name="Weng J.-K."/>
        </authorList>
    </citation>
    <scope>NUCLEOTIDE SEQUENCE</scope>
    <source>
        <strain evidence="8">TRF0915ILg1</strain>
        <tissue evidence="8">Whole body</tissue>
    </source>
</reference>
<dbReference type="CDD" id="cd12243">
    <property type="entry name" value="RRM1_MSSP"/>
    <property type="match status" value="1"/>
</dbReference>
<evidence type="ECO:0000256" key="2">
    <source>
        <dbReference type="ARBA" id="ARBA00022884"/>
    </source>
</evidence>
<feature type="domain" description="RRM" evidence="7">
    <location>
        <begin position="251"/>
        <end position="330"/>
    </location>
</feature>
<comment type="function">
    <text evidence="3">Has a role in the perception of gravity.</text>
</comment>
<dbReference type="Pfam" id="PF00076">
    <property type="entry name" value="RRM_1"/>
    <property type="match status" value="2"/>
</dbReference>
<feature type="compositionally biased region" description="Low complexity" evidence="6">
    <location>
        <begin position="97"/>
        <end position="119"/>
    </location>
</feature>
<dbReference type="Gene3D" id="3.30.70.330">
    <property type="match status" value="2"/>
</dbReference>
<dbReference type="GO" id="GO:1990904">
    <property type="term" value="C:ribonucleoprotein complex"/>
    <property type="evidence" value="ECO:0007669"/>
    <property type="project" value="InterPro"/>
</dbReference>
<feature type="compositionally biased region" description="Low complexity" evidence="6">
    <location>
        <begin position="128"/>
        <end position="154"/>
    </location>
</feature>
<dbReference type="SMART" id="SM00360">
    <property type="entry name" value="RRM"/>
    <property type="match status" value="2"/>
</dbReference>
<comment type="caution">
    <text evidence="8">The sequence shown here is derived from an EMBL/GenBank/DDBJ whole genome shotgun (WGS) entry which is preliminary data.</text>
</comment>
<keyword evidence="9" id="KW-1185">Reference proteome</keyword>
<evidence type="ECO:0000256" key="6">
    <source>
        <dbReference type="SAM" id="MobiDB-lite"/>
    </source>
</evidence>
<dbReference type="FunFam" id="3.30.70.330:FF:000012">
    <property type="entry name" value="RNA-binding motif, single-stranded-interacting protein 3 isoform 1"/>
    <property type="match status" value="1"/>
</dbReference>
<dbReference type="InterPro" id="IPR000504">
    <property type="entry name" value="RRM_dom"/>
</dbReference>
<sequence length="542" mass="58446">MAVRMESTAPNRKLNCKIMGSNGGGTRAPFPGGVKPPMATQHQTGFRGQWGSHPGGGSTYYQRYPTQAQVNSYTPTSNTTSATYTPSNSYGNHRVPTAASPSNTSSSSSHTGSQSGAVSTSLSNNMPSQTQQSSQSQSNSHSHSNSHSSSQSSSGEQLSKTNLYIRGLTPSTTDKDLVNMCSAFGTIISTKAILDKNTNKCKGYGFVDFESPAAAEGAVKALVSKNIQAQMAKVGIWFTRRQHTQQEQDPTNLYIANLPLHYKETDVDNMLAKYGQVISTRILRDSLGVSKGVGFARMESKEKCEQIIQIFNGSQLPGCKEPLLVKFADGGNKKKNQYKNNDNSRMWRDGTEAIAPVAYDPNALAPNGVAAQHIMPAAISNYGRHYGQMPAYAVPSAPWGVPQYVVPAAPLPQVDDSYNVAAASHMGVAYKGDGQLPRGVPVMLPSPEPTAVPYNHMIPQLTAQMGAMHLSTGSYISPSYPYYPPIIQTGPVAESEHTSNAASPEEPYQAYQPPKKRASDLYVHYYLVSTMNGTNETAIYNY</sequence>
<dbReference type="InterPro" id="IPR012677">
    <property type="entry name" value="Nucleotide-bd_a/b_plait_sf"/>
</dbReference>
<evidence type="ECO:0000256" key="1">
    <source>
        <dbReference type="ARBA" id="ARBA00022737"/>
    </source>
</evidence>
<protein>
    <recommendedName>
        <fullName evidence="4">Protein alan shepard</fullName>
    </recommendedName>
</protein>
<evidence type="ECO:0000256" key="5">
    <source>
        <dbReference type="PROSITE-ProRule" id="PRU00176"/>
    </source>
</evidence>
<dbReference type="EMBL" id="VTPC01001078">
    <property type="protein sequence ID" value="KAF2903227.1"/>
    <property type="molecule type" value="Genomic_DNA"/>
</dbReference>
<gene>
    <name evidence="8" type="ORF">ILUMI_02957</name>
</gene>
<feature type="compositionally biased region" description="Polar residues" evidence="6">
    <location>
        <begin position="59"/>
        <end position="70"/>
    </location>
</feature>